<dbReference type="UniPathway" id="UPA00079"/>
<evidence type="ECO:0000256" key="3">
    <source>
        <dbReference type="ARBA" id="ARBA00022428"/>
    </source>
</evidence>
<evidence type="ECO:0000256" key="9">
    <source>
        <dbReference type="SAM" id="MobiDB-lite"/>
    </source>
</evidence>
<sequence>MAQKKKNPTSSVKRSGKPGAVKTVAHSATATVKRRPIGWRDWVSAARPATLGLALAPVVSGWGMAMLHLRAVDRETNSLTVWALTALAALVAVFLQVGVNFANDYSDGIRGTDANRTGPQRLTASGQVEPKKVRLFAFVFFGLAALAGLAITVITQIWWLPAVGAVAIIAAWFYTGGKRPYGYAGLGELSVFVFFGLVEVVGTVYILTNTVWLEPVLLGVAHGLFACGVLLANNMRDRATDIAVGKRTLATRMPVWLNRVFFGIYLSGPFAVALWFALTIPNTGWIFFATVGALPAIIIVATARTAPEYVLALKLSVWSSLGFAAIAAFTLAA</sequence>
<keyword evidence="8 10" id="KW-0472">Membrane</keyword>
<dbReference type="CDD" id="cd13962">
    <property type="entry name" value="PT_UbiA_UBIAD1"/>
    <property type="match status" value="1"/>
</dbReference>
<evidence type="ECO:0000313" key="11">
    <source>
        <dbReference type="EMBL" id="CAB4598913.1"/>
    </source>
</evidence>
<proteinExistence type="inferred from homology"/>
<reference evidence="11" key="1">
    <citation type="submission" date="2020-05" db="EMBL/GenBank/DDBJ databases">
        <authorList>
            <person name="Chiriac C."/>
            <person name="Salcher M."/>
            <person name="Ghai R."/>
            <person name="Kavagutti S V."/>
        </authorList>
    </citation>
    <scope>NUCLEOTIDE SEQUENCE</scope>
</reference>
<evidence type="ECO:0000256" key="2">
    <source>
        <dbReference type="ARBA" id="ARBA00004863"/>
    </source>
</evidence>
<comment type="subcellular location">
    <subcellularLocation>
        <location evidence="1">Membrane</location>
        <topology evidence="1">Multi-pass membrane protein</topology>
    </subcellularLocation>
</comment>
<evidence type="ECO:0000256" key="6">
    <source>
        <dbReference type="ARBA" id="ARBA00022692"/>
    </source>
</evidence>
<accession>A0A6J6GGY1</accession>
<keyword evidence="6 10" id="KW-0812">Transmembrane</keyword>
<keyword evidence="3" id="KW-0474">Menaquinone biosynthesis</keyword>
<dbReference type="Pfam" id="PF01040">
    <property type="entry name" value="UbiA"/>
    <property type="match status" value="1"/>
</dbReference>
<feature type="transmembrane region" description="Helical" evidence="10">
    <location>
        <begin position="49"/>
        <end position="69"/>
    </location>
</feature>
<dbReference type="GO" id="GO:0042371">
    <property type="term" value="P:vitamin K biosynthetic process"/>
    <property type="evidence" value="ECO:0007669"/>
    <property type="project" value="TreeGrafter"/>
</dbReference>
<evidence type="ECO:0000256" key="1">
    <source>
        <dbReference type="ARBA" id="ARBA00004141"/>
    </source>
</evidence>
<gene>
    <name evidence="11" type="ORF">UFOPK1788_00968</name>
</gene>
<dbReference type="EMBL" id="CAEZUE010000144">
    <property type="protein sequence ID" value="CAB4598913.1"/>
    <property type="molecule type" value="Genomic_DNA"/>
</dbReference>
<feature type="region of interest" description="Disordered" evidence="9">
    <location>
        <begin position="1"/>
        <end position="28"/>
    </location>
</feature>
<dbReference type="HAMAP" id="MF_01937">
    <property type="entry name" value="MenA_1"/>
    <property type="match status" value="1"/>
</dbReference>
<dbReference type="Gene3D" id="1.10.357.140">
    <property type="entry name" value="UbiA prenyltransferase"/>
    <property type="match status" value="1"/>
</dbReference>
<feature type="transmembrane region" description="Helical" evidence="10">
    <location>
        <begin position="256"/>
        <end position="278"/>
    </location>
</feature>
<dbReference type="PANTHER" id="PTHR13929:SF0">
    <property type="entry name" value="UBIA PRENYLTRANSFERASE DOMAIN-CONTAINING PROTEIN 1"/>
    <property type="match status" value="1"/>
</dbReference>
<dbReference type="NCBIfam" id="NF004751">
    <property type="entry name" value="PRK06080.1-3"/>
    <property type="match status" value="1"/>
</dbReference>
<dbReference type="NCBIfam" id="TIGR00751">
    <property type="entry name" value="menA"/>
    <property type="match status" value="1"/>
</dbReference>
<comment type="pathway">
    <text evidence="2">Quinol/quinone metabolism; menaquinone biosynthesis.</text>
</comment>
<keyword evidence="5" id="KW-0808">Transferase</keyword>
<evidence type="ECO:0000256" key="8">
    <source>
        <dbReference type="ARBA" id="ARBA00023136"/>
    </source>
</evidence>
<keyword evidence="7 10" id="KW-1133">Transmembrane helix</keyword>
<feature type="transmembrane region" description="Helical" evidence="10">
    <location>
        <begin position="133"/>
        <end position="151"/>
    </location>
</feature>
<feature type="transmembrane region" description="Helical" evidence="10">
    <location>
        <begin position="284"/>
        <end position="303"/>
    </location>
</feature>
<dbReference type="InterPro" id="IPR004657">
    <property type="entry name" value="MenA"/>
</dbReference>
<dbReference type="AlphaFoldDB" id="A0A6J6GGY1"/>
<feature type="transmembrane region" description="Helical" evidence="10">
    <location>
        <begin position="212"/>
        <end position="235"/>
    </location>
</feature>
<evidence type="ECO:0000256" key="7">
    <source>
        <dbReference type="ARBA" id="ARBA00022989"/>
    </source>
</evidence>
<dbReference type="InterPro" id="IPR000537">
    <property type="entry name" value="UbiA_prenyltransferase"/>
</dbReference>
<dbReference type="GO" id="GO:0009234">
    <property type="term" value="P:menaquinone biosynthetic process"/>
    <property type="evidence" value="ECO:0007669"/>
    <property type="project" value="UniProtKB-UniPathway"/>
</dbReference>
<evidence type="ECO:0000256" key="4">
    <source>
        <dbReference type="ARBA" id="ARBA00022475"/>
    </source>
</evidence>
<dbReference type="GO" id="GO:0016020">
    <property type="term" value="C:membrane"/>
    <property type="evidence" value="ECO:0007669"/>
    <property type="project" value="UniProtKB-SubCell"/>
</dbReference>
<feature type="transmembrane region" description="Helical" evidence="10">
    <location>
        <begin position="315"/>
        <end position="332"/>
    </location>
</feature>
<dbReference type="PIRSF" id="PIRSF005355">
    <property type="entry name" value="UBIAD1"/>
    <property type="match status" value="1"/>
</dbReference>
<dbReference type="InterPro" id="IPR026046">
    <property type="entry name" value="UBIAD1"/>
</dbReference>
<organism evidence="11">
    <name type="scientific">freshwater metagenome</name>
    <dbReference type="NCBI Taxonomy" id="449393"/>
    <lineage>
        <taxon>unclassified sequences</taxon>
        <taxon>metagenomes</taxon>
        <taxon>ecological metagenomes</taxon>
    </lineage>
</organism>
<evidence type="ECO:0000256" key="5">
    <source>
        <dbReference type="ARBA" id="ARBA00022679"/>
    </source>
</evidence>
<feature type="transmembrane region" description="Helical" evidence="10">
    <location>
        <begin position="157"/>
        <end position="174"/>
    </location>
</feature>
<evidence type="ECO:0000256" key="10">
    <source>
        <dbReference type="SAM" id="Phobius"/>
    </source>
</evidence>
<feature type="transmembrane region" description="Helical" evidence="10">
    <location>
        <begin position="81"/>
        <end position="102"/>
    </location>
</feature>
<keyword evidence="4" id="KW-1003">Cell membrane</keyword>
<dbReference type="PANTHER" id="PTHR13929">
    <property type="entry name" value="1,4-DIHYDROXY-2-NAPHTHOATE OCTAPRENYLTRANSFERASE"/>
    <property type="match status" value="1"/>
</dbReference>
<feature type="transmembrane region" description="Helical" evidence="10">
    <location>
        <begin position="186"/>
        <end position="206"/>
    </location>
</feature>
<dbReference type="GO" id="GO:0046428">
    <property type="term" value="F:1,4-dihydroxy-2-naphthoate polyprenyltransferase activity"/>
    <property type="evidence" value="ECO:0007669"/>
    <property type="project" value="InterPro"/>
</dbReference>
<protein>
    <submittedName>
        <fullName evidence="11">Unannotated protein</fullName>
    </submittedName>
</protein>
<dbReference type="InterPro" id="IPR044878">
    <property type="entry name" value="UbiA_sf"/>
</dbReference>
<name>A0A6J6GGY1_9ZZZZ</name>